<dbReference type="PROSITE" id="PS51257">
    <property type="entry name" value="PROKAR_LIPOPROTEIN"/>
    <property type="match status" value="1"/>
</dbReference>
<evidence type="ECO:0000313" key="2">
    <source>
        <dbReference type="EMBL" id="HIS24963.1"/>
    </source>
</evidence>
<evidence type="ECO:0000256" key="1">
    <source>
        <dbReference type="SAM" id="MobiDB-lite"/>
    </source>
</evidence>
<reference evidence="2" key="2">
    <citation type="journal article" date="2021" name="PeerJ">
        <title>Extensive microbial diversity within the chicken gut microbiome revealed by metagenomics and culture.</title>
        <authorList>
            <person name="Gilroy R."/>
            <person name="Ravi A."/>
            <person name="Getino M."/>
            <person name="Pursley I."/>
            <person name="Horton D.L."/>
            <person name="Alikhan N.F."/>
            <person name="Baker D."/>
            <person name="Gharbi K."/>
            <person name="Hall N."/>
            <person name="Watson M."/>
            <person name="Adriaenssens E.M."/>
            <person name="Foster-Nyarko E."/>
            <person name="Jarju S."/>
            <person name="Secka A."/>
            <person name="Antonio M."/>
            <person name="Oren A."/>
            <person name="Chaudhuri R.R."/>
            <person name="La Ragione R."/>
            <person name="Hildebrand F."/>
            <person name="Pallen M.J."/>
        </authorList>
    </citation>
    <scope>NUCLEOTIDE SEQUENCE</scope>
    <source>
        <strain evidence="2">CHK157-1446</strain>
    </source>
</reference>
<dbReference type="Proteomes" id="UP000823982">
    <property type="component" value="Unassembled WGS sequence"/>
</dbReference>
<feature type="compositionally biased region" description="Acidic residues" evidence="1">
    <location>
        <begin position="137"/>
        <end position="163"/>
    </location>
</feature>
<sequence length="163" mass="17556">MKRFVSLALVVAIVAVAFVSCGLVYPNAGTYTDEYKTTVIEIGAYDEETESGTMSVVNSLNDDINYTGTYTLEENDPDVSSILVFTTSDGQVIKYLYDVTMDVLQDLESQIIYYGPNAVVVDPEDVQAGFDALLGNNDDEDAETTEAADAETTEAADGEDAAE</sequence>
<name>A0A9D1EPE2_9FIRM</name>
<dbReference type="AlphaFoldDB" id="A0A9D1EPE2"/>
<accession>A0A9D1EPE2</accession>
<protein>
    <submittedName>
        <fullName evidence="2">Uncharacterized protein</fullName>
    </submittedName>
</protein>
<feature type="region of interest" description="Disordered" evidence="1">
    <location>
        <begin position="134"/>
        <end position="163"/>
    </location>
</feature>
<evidence type="ECO:0000313" key="3">
    <source>
        <dbReference type="Proteomes" id="UP000823982"/>
    </source>
</evidence>
<organism evidence="2 3">
    <name type="scientific">Candidatus Faeciplasma gallinarum</name>
    <dbReference type="NCBI Taxonomy" id="2840799"/>
    <lineage>
        <taxon>Bacteria</taxon>
        <taxon>Bacillati</taxon>
        <taxon>Bacillota</taxon>
        <taxon>Clostridia</taxon>
        <taxon>Eubacteriales</taxon>
        <taxon>Oscillospiraceae</taxon>
        <taxon>Oscillospiraceae incertae sedis</taxon>
        <taxon>Candidatus Faeciplasma</taxon>
    </lineage>
</organism>
<comment type="caution">
    <text evidence="2">The sequence shown here is derived from an EMBL/GenBank/DDBJ whole genome shotgun (WGS) entry which is preliminary data.</text>
</comment>
<proteinExistence type="predicted"/>
<dbReference type="EMBL" id="DVIR01000056">
    <property type="protein sequence ID" value="HIS24963.1"/>
    <property type="molecule type" value="Genomic_DNA"/>
</dbReference>
<gene>
    <name evidence="2" type="ORF">IAD01_06130</name>
</gene>
<reference evidence="2" key="1">
    <citation type="submission" date="2020-10" db="EMBL/GenBank/DDBJ databases">
        <authorList>
            <person name="Gilroy R."/>
        </authorList>
    </citation>
    <scope>NUCLEOTIDE SEQUENCE</scope>
    <source>
        <strain evidence="2">CHK157-1446</strain>
    </source>
</reference>